<evidence type="ECO:0000256" key="2">
    <source>
        <dbReference type="ARBA" id="ARBA00007279"/>
    </source>
</evidence>
<evidence type="ECO:0000313" key="7">
    <source>
        <dbReference type="Proteomes" id="UP000695022"/>
    </source>
</evidence>
<reference evidence="8" key="1">
    <citation type="submission" date="2025-08" db="UniProtKB">
        <authorList>
            <consortium name="RefSeq"/>
        </authorList>
    </citation>
    <scope>IDENTIFICATION</scope>
</reference>
<feature type="transmembrane region" description="Helical" evidence="6">
    <location>
        <begin position="6"/>
        <end position="26"/>
    </location>
</feature>
<dbReference type="InterPro" id="IPR018614">
    <property type="entry name" value="KRTCAP2"/>
</dbReference>
<dbReference type="GeneID" id="106816743"/>
<dbReference type="RefSeq" id="XP_014676852.1">
    <property type="nucleotide sequence ID" value="XM_014821366.1"/>
</dbReference>
<dbReference type="Pfam" id="PF09775">
    <property type="entry name" value="Keratin_assoc"/>
    <property type="match status" value="1"/>
</dbReference>
<dbReference type="Proteomes" id="UP000695022">
    <property type="component" value="Unplaced"/>
</dbReference>
<name>A0ABM1EXD1_PRICU</name>
<accession>A0ABM1EXD1</accession>
<protein>
    <submittedName>
        <fullName evidence="8">Keratinocyte-associated protein 2-like</fullName>
    </submittedName>
</protein>
<evidence type="ECO:0000313" key="8">
    <source>
        <dbReference type="RefSeq" id="XP_014676852.1"/>
    </source>
</evidence>
<feature type="transmembrane region" description="Helical" evidence="6">
    <location>
        <begin position="75"/>
        <end position="108"/>
    </location>
</feature>
<evidence type="ECO:0000256" key="6">
    <source>
        <dbReference type="SAM" id="Phobius"/>
    </source>
</evidence>
<evidence type="ECO:0000256" key="5">
    <source>
        <dbReference type="ARBA" id="ARBA00023136"/>
    </source>
</evidence>
<comment type="subcellular location">
    <subcellularLocation>
        <location evidence="1">Membrane</location>
        <topology evidence="1">Multi-pass membrane protein</topology>
    </subcellularLocation>
</comment>
<dbReference type="PANTHER" id="PTHR32001:SF1">
    <property type="entry name" value="KERATINOCYTE-ASSOCIATED PROTEIN 2"/>
    <property type="match status" value="1"/>
</dbReference>
<gene>
    <name evidence="8" type="primary">LOC106816743</name>
</gene>
<evidence type="ECO:0000256" key="3">
    <source>
        <dbReference type="ARBA" id="ARBA00022692"/>
    </source>
</evidence>
<evidence type="ECO:0000256" key="4">
    <source>
        <dbReference type="ARBA" id="ARBA00022989"/>
    </source>
</evidence>
<dbReference type="PANTHER" id="PTHR32001">
    <property type="entry name" value="KERATINOCYTE-ASSOCIATED PROTEIN 2"/>
    <property type="match status" value="1"/>
</dbReference>
<keyword evidence="7" id="KW-1185">Reference proteome</keyword>
<feature type="transmembrane region" description="Helical" evidence="6">
    <location>
        <begin position="38"/>
        <end position="55"/>
    </location>
</feature>
<organism evidence="7 8">
    <name type="scientific">Priapulus caudatus</name>
    <name type="common">Priapulid worm</name>
    <dbReference type="NCBI Taxonomy" id="37621"/>
    <lineage>
        <taxon>Eukaryota</taxon>
        <taxon>Metazoa</taxon>
        <taxon>Ecdysozoa</taxon>
        <taxon>Scalidophora</taxon>
        <taxon>Priapulida</taxon>
        <taxon>Priapulimorpha</taxon>
        <taxon>Priapulimorphida</taxon>
        <taxon>Priapulidae</taxon>
        <taxon>Priapulus</taxon>
    </lineage>
</organism>
<keyword evidence="3 6" id="KW-0812">Transmembrane</keyword>
<comment type="similarity">
    <text evidence="2">Belongs to the KRTCAP2 family.</text>
</comment>
<evidence type="ECO:0000256" key="1">
    <source>
        <dbReference type="ARBA" id="ARBA00004141"/>
    </source>
</evidence>
<keyword evidence="4 6" id="KW-1133">Transmembrane helix</keyword>
<sequence length="133" mass="14316">MAVSSSVSFMLAFTLSIVLFAGMQMYKTQLSSSQPMTILGGWLGSDLFILLLTAINSFENMSFGKGFQAKLIPEVAIALVVAVFASGLVHRVCATTCVIFSMVGLHYLNKLSISKYQAPVAVPMTSGKVKKRN</sequence>
<keyword evidence="5 6" id="KW-0472">Membrane</keyword>
<proteinExistence type="inferred from homology"/>